<reference evidence="2 3" key="1">
    <citation type="submission" date="2019-03" db="EMBL/GenBank/DDBJ databases">
        <title>Lake Tanganyika Metagenome-Assembled Genomes (MAGs).</title>
        <authorList>
            <person name="Tran P."/>
        </authorList>
    </citation>
    <scope>NUCLEOTIDE SEQUENCE [LARGE SCALE GENOMIC DNA]</scope>
    <source>
        <strain evidence="2">K_DeepCast_65m_m2_236</strain>
    </source>
</reference>
<evidence type="ECO:0000313" key="2">
    <source>
        <dbReference type="EMBL" id="MBM3274550.1"/>
    </source>
</evidence>
<evidence type="ECO:0000256" key="1">
    <source>
        <dbReference type="SAM" id="MobiDB-lite"/>
    </source>
</evidence>
<organism evidence="2 3">
    <name type="scientific">Candidatus Tanganyikabacteria bacterium</name>
    <dbReference type="NCBI Taxonomy" id="2961651"/>
    <lineage>
        <taxon>Bacteria</taxon>
        <taxon>Bacillati</taxon>
        <taxon>Candidatus Sericytochromatia</taxon>
        <taxon>Candidatus Tanganyikabacteria</taxon>
    </lineage>
</organism>
<proteinExistence type="predicted"/>
<dbReference type="Proteomes" id="UP000703893">
    <property type="component" value="Unassembled WGS sequence"/>
</dbReference>
<protein>
    <submittedName>
        <fullName evidence="2">Uncharacterized protein</fullName>
    </submittedName>
</protein>
<dbReference type="AlphaFoldDB" id="A0A938BMZ9"/>
<feature type="region of interest" description="Disordered" evidence="1">
    <location>
        <begin position="45"/>
        <end position="75"/>
    </location>
</feature>
<gene>
    <name evidence="2" type="ORF">FJZ00_05330</name>
</gene>
<dbReference type="EMBL" id="VGJX01000247">
    <property type="protein sequence ID" value="MBM3274550.1"/>
    <property type="molecule type" value="Genomic_DNA"/>
</dbReference>
<accession>A0A938BMZ9</accession>
<evidence type="ECO:0000313" key="3">
    <source>
        <dbReference type="Proteomes" id="UP000703893"/>
    </source>
</evidence>
<comment type="caution">
    <text evidence="2">The sequence shown here is derived from an EMBL/GenBank/DDBJ whole genome shotgun (WGS) entry which is preliminary data.</text>
</comment>
<sequence>MADPSQYLHEAFARHRDDQLRRWLALTPRERLQWLEGAQRFANKVGARSATRANEKLPDIRSLPPSEPGQAGTDP</sequence>
<name>A0A938BMZ9_9BACT</name>